<reference evidence="3" key="1">
    <citation type="journal article" date="2019" name="Int. J. Syst. Evol. Microbiol.">
        <title>The Global Catalogue of Microorganisms (GCM) 10K type strain sequencing project: providing services to taxonomists for standard genome sequencing and annotation.</title>
        <authorList>
            <consortium name="The Broad Institute Genomics Platform"/>
            <consortium name="The Broad Institute Genome Sequencing Center for Infectious Disease"/>
            <person name="Wu L."/>
            <person name="Ma J."/>
        </authorList>
    </citation>
    <scope>NUCLEOTIDE SEQUENCE [LARGE SCALE GENOMIC DNA]</scope>
    <source>
        <strain evidence="3">JCM 17388</strain>
    </source>
</reference>
<evidence type="ECO:0000313" key="3">
    <source>
        <dbReference type="Proteomes" id="UP001501251"/>
    </source>
</evidence>
<dbReference type="InterPro" id="IPR013325">
    <property type="entry name" value="RNA_pol_sigma_r2"/>
</dbReference>
<dbReference type="EMBL" id="BAABAQ010000001">
    <property type="protein sequence ID" value="GAA4180605.1"/>
    <property type="molecule type" value="Genomic_DNA"/>
</dbReference>
<sequence length="67" mass="7423">MTGFAEYVERLRRAADLLTGDRATAEDLVRTAPTGAWLARRRIDGDPGPYVHRVIVGTTSKPLRSLK</sequence>
<protein>
    <recommendedName>
        <fullName evidence="1">RNA polymerase sigma-70 region 2 domain-containing protein</fullName>
    </recommendedName>
</protein>
<gene>
    <name evidence="2" type="ORF">GCM10022252_03720</name>
</gene>
<proteinExistence type="predicted"/>
<feature type="domain" description="RNA polymerase sigma-70 region 2" evidence="1">
    <location>
        <begin position="5"/>
        <end position="65"/>
    </location>
</feature>
<keyword evidence="3" id="KW-1185">Reference proteome</keyword>
<dbReference type="Pfam" id="PF04542">
    <property type="entry name" value="Sigma70_r2"/>
    <property type="match status" value="1"/>
</dbReference>
<comment type="caution">
    <text evidence="2">The sequence shown here is derived from an EMBL/GenBank/DDBJ whole genome shotgun (WGS) entry which is preliminary data.</text>
</comment>
<dbReference type="InterPro" id="IPR007627">
    <property type="entry name" value="RNA_pol_sigma70_r2"/>
</dbReference>
<evidence type="ECO:0000313" key="2">
    <source>
        <dbReference type="EMBL" id="GAA4180605.1"/>
    </source>
</evidence>
<organism evidence="2 3">
    <name type="scientific">Streptosporangium oxazolinicum</name>
    <dbReference type="NCBI Taxonomy" id="909287"/>
    <lineage>
        <taxon>Bacteria</taxon>
        <taxon>Bacillati</taxon>
        <taxon>Actinomycetota</taxon>
        <taxon>Actinomycetes</taxon>
        <taxon>Streptosporangiales</taxon>
        <taxon>Streptosporangiaceae</taxon>
        <taxon>Streptosporangium</taxon>
    </lineage>
</organism>
<evidence type="ECO:0000259" key="1">
    <source>
        <dbReference type="Pfam" id="PF04542"/>
    </source>
</evidence>
<accession>A0ABP8AA32</accession>
<dbReference type="RefSeq" id="WP_344914298.1">
    <property type="nucleotide sequence ID" value="NZ_BAABAQ010000001.1"/>
</dbReference>
<dbReference type="SUPFAM" id="SSF88946">
    <property type="entry name" value="Sigma2 domain of RNA polymerase sigma factors"/>
    <property type="match status" value="1"/>
</dbReference>
<name>A0ABP8AA32_9ACTN</name>
<dbReference type="Proteomes" id="UP001501251">
    <property type="component" value="Unassembled WGS sequence"/>
</dbReference>